<protein>
    <recommendedName>
        <fullName evidence="1">DUF6593 domain-containing protein</fullName>
    </recommendedName>
</protein>
<feature type="domain" description="DUF6593" evidence="1">
    <location>
        <begin position="34"/>
        <end position="151"/>
    </location>
</feature>
<evidence type="ECO:0000259" key="1">
    <source>
        <dbReference type="Pfam" id="PF20236"/>
    </source>
</evidence>
<evidence type="ECO:0000313" key="3">
    <source>
        <dbReference type="Proteomes" id="UP000008370"/>
    </source>
</evidence>
<dbReference type="Pfam" id="PF20236">
    <property type="entry name" value="DUF6593"/>
    <property type="match status" value="1"/>
</dbReference>
<dbReference type="Proteomes" id="UP000008370">
    <property type="component" value="Unassembled WGS sequence"/>
</dbReference>
<dbReference type="AlphaFoldDB" id="K5VWJ0"/>
<dbReference type="InParanoid" id="K5VWJ0"/>
<evidence type="ECO:0000313" key="2">
    <source>
        <dbReference type="EMBL" id="EKM55913.1"/>
    </source>
</evidence>
<dbReference type="HOGENOM" id="CLU_104312_1_0_1"/>
<dbReference type="KEGG" id="pco:PHACADRAFT_144832"/>
<reference evidence="2 3" key="1">
    <citation type="journal article" date="2012" name="BMC Genomics">
        <title>Comparative genomics of the white-rot fungi, Phanerochaete carnosa and P. chrysosporium, to elucidate the genetic basis of the distinct wood types they colonize.</title>
        <authorList>
            <person name="Suzuki H."/>
            <person name="MacDonald J."/>
            <person name="Syed K."/>
            <person name="Salamov A."/>
            <person name="Hori C."/>
            <person name="Aerts A."/>
            <person name="Henrissat B."/>
            <person name="Wiebenga A."/>
            <person name="vanKuyk P.A."/>
            <person name="Barry K."/>
            <person name="Lindquist E."/>
            <person name="LaButti K."/>
            <person name="Lapidus A."/>
            <person name="Lucas S."/>
            <person name="Coutinho P."/>
            <person name="Gong Y."/>
            <person name="Samejima M."/>
            <person name="Mahadevan R."/>
            <person name="Abou-Zaid M."/>
            <person name="de Vries R.P."/>
            <person name="Igarashi K."/>
            <person name="Yadav J.S."/>
            <person name="Grigoriev I.V."/>
            <person name="Master E.R."/>
        </authorList>
    </citation>
    <scope>NUCLEOTIDE SEQUENCE [LARGE SCALE GENOMIC DNA]</scope>
    <source>
        <strain evidence="2 3">HHB-10118-sp</strain>
    </source>
</reference>
<gene>
    <name evidence="2" type="ORF">PHACADRAFT_144832</name>
</gene>
<accession>K5VWJ0</accession>
<dbReference type="InterPro" id="IPR046528">
    <property type="entry name" value="DUF6593"/>
</dbReference>
<dbReference type="GeneID" id="18908637"/>
<dbReference type="EMBL" id="JH930472">
    <property type="protein sequence ID" value="EKM55913.1"/>
    <property type="molecule type" value="Genomic_DNA"/>
</dbReference>
<dbReference type="RefSeq" id="XP_007396220.1">
    <property type="nucleotide sequence ID" value="XM_007396158.1"/>
</dbReference>
<keyword evidence="3" id="KW-1185">Reference proteome</keyword>
<organism evidence="2 3">
    <name type="scientific">Phanerochaete carnosa (strain HHB-10118-sp)</name>
    <name type="common">White-rot fungus</name>
    <name type="synonym">Peniophora carnosa</name>
    <dbReference type="NCBI Taxonomy" id="650164"/>
    <lineage>
        <taxon>Eukaryota</taxon>
        <taxon>Fungi</taxon>
        <taxon>Dikarya</taxon>
        <taxon>Basidiomycota</taxon>
        <taxon>Agaricomycotina</taxon>
        <taxon>Agaricomycetes</taxon>
        <taxon>Polyporales</taxon>
        <taxon>Phanerochaetaceae</taxon>
        <taxon>Phanerochaete</taxon>
    </lineage>
</organism>
<sequence length="178" mass="19532">MPPAAEDPSDIFFTGATNPRHGSVMIGWVGQKPVYFEFETPVIATSETLTTIYRNGRQPAASFEWTMGTHMGMATVGGRKVSMLSLVAPGTDSSARVFRTTDGRMFEWRKVPGMPGAYDLNPGPGAPPIARFSRFSQPQDTPVGPSHALLQCRFDDDNLLLWAALALCLNRWVDLHGY</sequence>
<dbReference type="OrthoDB" id="3183898at2759"/>
<proteinExistence type="predicted"/>
<name>K5VWJ0_PHACS</name>